<dbReference type="InterPro" id="IPR004384">
    <property type="entry name" value="RNA_MeTrfase_TrmJ/LasT"/>
</dbReference>
<dbReference type="GO" id="GO:0003723">
    <property type="term" value="F:RNA binding"/>
    <property type="evidence" value="ECO:0007669"/>
    <property type="project" value="InterPro"/>
</dbReference>
<name>A0A7I9VFW9_9BACT</name>
<dbReference type="PANTHER" id="PTHR42786:SF2">
    <property type="entry name" value="TRNA (CYTIDINE_URIDINE-2'-O-)-METHYLTRANSFERASE TRMJ"/>
    <property type="match status" value="1"/>
</dbReference>
<accession>A0A7I9VFW9</accession>
<dbReference type="Gene3D" id="3.40.1280.10">
    <property type="match status" value="1"/>
</dbReference>
<dbReference type="PANTHER" id="PTHR42786">
    <property type="entry name" value="TRNA/RRNA METHYLTRANSFERASE"/>
    <property type="match status" value="1"/>
</dbReference>
<evidence type="ECO:0000256" key="2">
    <source>
        <dbReference type="ARBA" id="ARBA00022603"/>
    </source>
</evidence>
<dbReference type="EMBL" id="BJTG01000001">
    <property type="protein sequence ID" value="GEJ55273.1"/>
    <property type="molecule type" value="Genomic_DNA"/>
</dbReference>
<evidence type="ECO:0000256" key="1">
    <source>
        <dbReference type="ARBA" id="ARBA00007228"/>
    </source>
</evidence>
<evidence type="ECO:0000313" key="6">
    <source>
        <dbReference type="EMBL" id="GEJ55273.1"/>
    </source>
</evidence>
<evidence type="ECO:0000313" key="7">
    <source>
        <dbReference type="Proteomes" id="UP000503640"/>
    </source>
</evidence>
<keyword evidence="2" id="KW-0489">Methyltransferase</keyword>
<gene>
    <name evidence="6" type="ORF">AMYX_00140</name>
</gene>
<protein>
    <recommendedName>
        <fullName evidence="5">tRNA/rRNA methyltransferase SpoU type domain-containing protein</fullName>
    </recommendedName>
</protein>
<dbReference type="PIRSF" id="PIRSF004808">
    <property type="entry name" value="LasT"/>
    <property type="match status" value="1"/>
</dbReference>
<reference evidence="7" key="1">
    <citation type="journal article" date="2020" name="Appl. Environ. Microbiol.">
        <title>Diazotrophic Anaeromyxobacter Isolates from Soils.</title>
        <authorList>
            <person name="Masuda Y."/>
            <person name="Yamanaka H."/>
            <person name="Xu Z.X."/>
            <person name="Shiratori Y."/>
            <person name="Aono T."/>
            <person name="Amachi S."/>
            <person name="Senoo K."/>
            <person name="Itoh H."/>
        </authorList>
    </citation>
    <scope>NUCLEOTIDE SEQUENCE [LARGE SCALE GENOMIC DNA]</scope>
    <source>
        <strain evidence="7">R267</strain>
    </source>
</reference>
<feature type="domain" description="tRNA/rRNA methyltransferase SpoU type" evidence="5">
    <location>
        <begin position="7"/>
        <end position="153"/>
    </location>
</feature>
<dbReference type="AlphaFoldDB" id="A0A7I9VFW9"/>
<organism evidence="6 7">
    <name type="scientific">Anaeromyxobacter diazotrophicus</name>
    <dbReference type="NCBI Taxonomy" id="2590199"/>
    <lineage>
        <taxon>Bacteria</taxon>
        <taxon>Pseudomonadati</taxon>
        <taxon>Myxococcota</taxon>
        <taxon>Myxococcia</taxon>
        <taxon>Myxococcales</taxon>
        <taxon>Cystobacterineae</taxon>
        <taxon>Anaeromyxobacteraceae</taxon>
        <taxon>Anaeromyxobacter</taxon>
    </lineage>
</organism>
<keyword evidence="4" id="KW-0949">S-adenosyl-L-methionine</keyword>
<dbReference type="Proteomes" id="UP000503640">
    <property type="component" value="Unassembled WGS sequence"/>
</dbReference>
<comment type="similarity">
    <text evidence="1">Belongs to the class IV-like SAM-binding methyltransferase superfamily. RNA methyltransferase TrmH family.</text>
</comment>
<dbReference type="SUPFAM" id="SSF75217">
    <property type="entry name" value="alpha/beta knot"/>
    <property type="match status" value="1"/>
</dbReference>
<keyword evidence="7" id="KW-1185">Reference proteome</keyword>
<dbReference type="InterPro" id="IPR001537">
    <property type="entry name" value="SpoU_MeTrfase"/>
</dbReference>
<dbReference type="InterPro" id="IPR029028">
    <property type="entry name" value="Alpha/beta_knot_MTases"/>
</dbReference>
<dbReference type="CDD" id="cd18093">
    <property type="entry name" value="SpoU-like_TrmJ"/>
    <property type="match status" value="1"/>
</dbReference>
<keyword evidence="3" id="KW-0808">Transferase</keyword>
<evidence type="ECO:0000256" key="3">
    <source>
        <dbReference type="ARBA" id="ARBA00022679"/>
    </source>
</evidence>
<dbReference type="Pfam" id="PF00588">
    <property type="entry name" value="SpoU_methylase"/>
    <property type="match status" value="1"/>
</dbReference>
<sequence>MSAAPPVRLVLLGPRNAENVGAVARAMKNFGLDDWALVAPRVEDLAPARRLAVHAGDLLESVRRCATLEEAVADCAWVVGTTPRRVPGRRRLGPAELAREAVARAPARTALVFGDERSGLSNADALRCHELSAIPAEAAQPSLNLAQAALLYCWSLREAALAAAPRAPAPRAAPATDADVARVEERLREVLRGGRFLAGPERHAVRDLADTLRRARLSAREARLWTAALARVARTLAR</sequence>
<dbReference type="GO" id="GO:0005829">
    <property type="term" value="C:cytosol"/>
    <property type="evidence" value="ECO:0007669"/>
    <property type="project" value="TreeGrafter"/>
</dbReference>
<dbReference type="GO" id="GO:0002128">
    <property type="term" value="P:tRNA nucleoside ribose methylation"/>
    <property type="evidence" value="ECO:0007669"/>
    <property type="project" value="TreeGrafter"/>
</dbReference>
<dbReference type="Gene3D" id="1.10.8.590">
    <property type="match status" value="1"/>
</dbReference>
<evidence type="ECO:0000259" key="5">
    <source>
        <dbReference type="Pfam" id="PF00588"/>
    </source>
</evidence>
<proteinExistence type="inferred from homology"/>
<dbReference type="GO" id="GO:0008173">
    <property type="term" value="F:RNA methyltransferase activity"/>
    <property type="evidence" value="ECO:0007669"/>
    <property type="project" value="InterPro"/>
</dbReference>
<evidence type="ECO:0000256" key="4">
    <source>
        <dbReference type="ARBA" id="ARBA00022691"/>
    </source>
</evidence>
<comment type="caution">
    <text evidence="6">The sequence shown here is derived from an EMBL/GenBank/DDBJ whole genome shotgun (WGS) entry which is preliminary data.</text>
</comment>
<dbReference type="InterPro" id="IPR029026">
    <property type="entry name" value="tRNA_m1G_MTases_N"/>
</dbReference>
<dbReference type="RefSeq" id="WP_176062086.1">
    <property type="nucleotide sequence ID" value="NZ_BJTG01000001.1"/>
</dbReference>